<dbReference type="OrthoDB" id="9811975at2"/>
<keyword evidence="7 8" id="KW-0472">Membrane</keyword>
<proteinExistence type="inferred from homology"/>
<comment type="caution">
    <text evidence="9">The sequence shown here is derived from an EMBL/GenBank/DDBJ whole genome shotgun (WGS) entry which is preliminary data.</text>
</comment>
<evidence type="ECO:0000256" key="5">
    <source>
        <dbReference type="ARBA" id="ARBA00022692"/>
    </source>
</evidence>
<feature type="transmembrane region" description="Helical" evidence="8">
    <location>
        <begin position="177"/>
        <end position="198"/>
    </location>
</feature>
<comment type="similarity">
    <text evidence="2">Belongs to the binding-protein-dependent transport system permease family. FecCD subfamily.</text>
</comment>
<dbReference type="EMBL" id="JMQM01000001">
    <property type="protein sequence ID" value="KFB11281.1"/>
    <property type="molecule type" value="Genomic_DNA"/>
</dbReference>
<protein>
    <submittedName>
        <fullName evidence="9">Transport system permease protein</fullName>
    </submittedName>
</protein>
<dbReference type="Pfam" id="PF01032">
    <property type="entry name" value="FecCD"/>
    <property type="match status" value="1"/>
</dbReference>
<reference evidence="9 10" key="1">
    <citation type="submission" date="2014-05" db="EMBL/GenBank/DDBJ databases">
        <title>Draft Genome Sequence of Nitratireductor basaltis Strain UMTGB225, A Marine Bacterium Isolated from Green Barrel Tunicate.</title>
        <authorList>
            <person name="Gan H.Y."/>
        </authorList>
    </citation>
    <scope>NUCLEOTIDE SEQUENCE [LARGE SCALE GENOMIC DNA]</scope>
    <source>
        <strain evidence="9 10">UMTGB225</strain>
    </source>
</reference>
<dbReference type="RefSeq" id="WP_036483073.1">
    <property type="nucleotide sequence ID" value="NZ_JMQM01000001.1"/>
</dbReference>
<dbReference type="GO" id="GO:0005886">
    <property type="term" value="C:plasma membrane"/>
    <property type="evidence" value="ECO:0007669"/>
    <property type="project" value="UniProtKB-SubCell"/>
</dbReference>
<dbReference type="eggNOG" id="COG4606">
    <property type="taxonomic scope" value="Bacteria"/>
</dbReference>
<evidence type="ECO:0000256" key="8">
    <source>
        <dbReference type="SAM" id="Phobius"/>
    </source>
</evidence>
<dbReference type="GO" id="GO:0022857">
    <property type="term" value="F:transmembrane transporter activity"/>
    <property type="evidence" value="ECO:0007669"/>
    <property type="project" value="InterPro"/>
</dbReference>
<dbReference type="PANTHER" id="PTHR30472:SF27">
    <property type="entry name" value="PETROBACTIN IMPORT SYSTEM PERMEASE PROTEIN YCLN"/>
    <property type="match status" value="1"/>
</dbReference>
<keyword evidence="6 8" id="KW-1133">Transmembrane helix</keyword>
<feature type="transmembrane region" description="Helical" evidence="8">
    <location>
        <begin position="221"/>
        <end position="246"/>
    </location>
</feature>
<evidence type="ECO:0000256" key="2">
    <source>
        <dbReference type="ARBA" id="ARBA00007935"/>
    </source>
</evidence>
<dbReference type="GO" id="GO:0033214">
    <property type="term" value="P:siderophore-iron import into cell"/>
    <property type="evidence" value="ECO:0007669"/>
    <property type="project" value="TreeGrafter"/>
</dbReference>
<dbReference type="STRING" id="472175.EL18_02329"/>
<evidence type="ECO:0000256" key="3">
    <source>
        <dbReference type="ARBA" id="ARBA00022448"/>
    </source>
</evidence>
<keyword evidence="4" id="KW-1003">Cell membrane</keyword>
<feature type="transmembrane region" description="Helical" evidence="8">
    <location>
        <begin position="84"/>
        <end position="102"/>
    </location>
</feature>
<evidence type="ECO:0000256" key="4">
    <source>
        <dbReference type="ARBA" id="ARBA00022475"/>
    </source>
</evidence>
<gene>
    <name evidence="9" type="ORF">EL18_02329</name>
</gene>
<feature type="transmembrane region" description="Helical" evidence="8">
    <location>
        <begin position="135"/>
        <end position="157"/>
    </location>
</feature>
<keyword evidence="3" id="KW-0813">Transport</keyword>
<evidence type="ECO:0000313" key="9">
    <source>
        <dbReference type="EMBL" id="KFB11281.1"/>
    </source>
</evidence>
<feature type="transmembrane region" description="Helical" evidence="8">
    <location>
        <begin position="266"/>
        <end position="284"/>
    </location>
</feature>
<dbReference type="Proteomes" id="UP000053675">
    <property type="component" value="Unassembled WGS sequence"/>
</dbReference>
<comment type="subcellular location">
    <subcellularLocation>
        <location evidence="1">Cell membrane</location>
        <topology evidence="1">Multi-pass membrane protein</topology>
    </subcellularLocation>
</comment>
<feature type="transmembrane region" description="Helical" evidence="8">
    <location>
        <begin position="108"/>
        <end position="126"/>
    </location>
</feature>
<feature type="transmembrane region" description="Helical" evidence="8">
    <location>
        <begin position="52"/>
        <end position="72"/>
    </location>
</feature>
<sequence length="319" mass="33240">MSLPVRSATLLALLGLAAASLFVGVIDMAPSQLLRDSEALKLIAISRLPRTLAVILTGASLAVAGVIMQMLARNRFIEPTTAGTGQSAALGILLATLYAPGAPLALKMGLASLTALLGSGIFLLIVRRLPVTQPLLVPLVGLVYGAIIGAGVTFLAYRADLLQYVSIWLNGEFSGVIAGRYEFLFVSGVAAVIAYLAADRFSILGLGRDASISLGLNYNQMLLLGLVVVSVITALTVVNIGMIPFVGLVVPNIASRLLGDNLRSSLPFVAASGAGLVLVCDIVGRIVRHPYEIPVGTVFGVVGAVIFLWLLYAKRPSHG</sequence>
<evidence type="ECO:0000256" key="6">
    <source>
        <dbReference type="ARBA" id="ARBA00022989"/>
    </source>
</evidence>
<accession>A0A084UE95</accession>
<dbReference type="Gene3D" id="1.10.3470.10">
    <property type="entry name" value="ABC transporter involved in vitamin B12 uptake, BtuC"/>
    <property type="match status" value="1"/>
</dbReference>
<dbReference type="InterPro" id="IPR000522">
    <property type="entry name" value="ABC_transptr_permease_BtuC"/>
</dbReference>
<evidence type="ECO:0000256" key="1">
    <source>
        <dbReference type="ARBA" id="ARBA00004651"/>
    </source>
</evidence>
<evidence type="ECO:0000256" key="7">
    <source>
        <dbReference type="ARBA" id="ARBA00023136"/>
    </source>
</evidence>
<dbReference type="CDD" id="cd06550">
    <property type="entry name" value="TM_ABC_iron-siderophores_like"/>
    <property type="match status" value="1"/>
</dbReference>
<keyword evidence="5 8" id="KW-0812">Transmembrane</keyword>
<dbReference type="PANTHER" id="PTHR30472">
    <property type="entry name" value="FERRIC ENTEROBACTIN TRANSPORT SYSTEM PERMEASE PROTEIN"/>
    <property type="match status" value="1"/>
</dbReference>
<evidence type="ECO:0000313" key="10">
    <source>
        <dbReference type="Proteomes" id="UP000053675"/>
    </source>
</evidence>
<name>A0A084UE95_9HYPH</name>
<dbReference type="PATRIC" id="fig|472175.3.peg.2318"/>
<feature type="transmembrane region" description="Helical" evidence="8">
    <location>
        <begin position="291"/>
        <end position="312"/>
    </location>
</feature>
<dbReference type="AlphaFoldDB" id="A0A084UE95"/>
<organism evidence="9 10">
    <name type="scientific">Nitratireductor basaltis</name>
    <dbReference type="NCBI Taxonomy" id="472175"/>
    <lineage>
        <taxon>Bacteria</taxon>
        <taxon>Pseudomonadati</taxon>
        <taxon>Pseudomonadota</taxon>
        <taxon>Alphaproteobacteria</taxon>
        <taxon>Hyphomicrobiales</taxon>
        <taxon>Phyllobacteriaceae</taxon>
        <taxon>Nitratireductor</taxon>
    </lineage>
</organism>
<dbReference type="SUPFAM" id="SSF81345">
    <property type="entry name" value="ABC transporter involved in vitamin B12 uptake, BtuC"/>
    <property type="match status" value="1"/>
</dbReference>
<keyword evidence="10" id="KW-1185">Reference proteome</keyword>
<dbReference type="InterPro" id="IPR037294">
    <property type="entry name" value="ABC_BtuC-like"/>
</dbReference>